<reference evidence="1 2" key="1">
    <citation type="journal article" date="2012" name="J. Bacteriol.">
        <title>De Novo Genome Project of Cupriavidus basilensis OR16.</title>
        <authorList>
            <person name="Cserhati M."/>
            <person name="Kriszt B."/>
            <person name="Szoboszlay S."/>
            <person name="Toth A."/>
            <person name="Szabo I."/>
            <person name="Tancsics A."/>
            <person name="Nagy I."/>
            <person name="Horvath B."/>
            <person name="Nagy I."/>
            <person name="Kukolya J."/>
        </authorList>
    </citation>
    <scope>NUCLEOTIDE SEQUENCE [LARGE SCALE GENOMIC DNA]</scope>
    <source>
        <strain evidence="1 2">OR16</strain>
    </source>
</reference>
<dbReference type="AlphaFoldDB" id="H1S887"/>
<gene>
    <name evidence="1" type="ORF">OR16_20947</name>
</gene>
<accession>H1S887</accession>
<name>H1S887_9BURK</name>
<comment type="caution">
    <text evidence="1">The sequence shown here is derived from an EMBL/GenBank/DDBJ whole genome shotgun (WGS) entry which is preliminary data.</text>
</comment>
<evidence type="ECO:0000313" key="2">
    <source>
        <dbReference type="Proteomes" id="UP000005808"/>
    </source>
</evidence>
<sequence length="93" mass="11078">MAEQRQVARQVEDADTIDCLMQRLSPEEKYRLARLGNAEDYRPLWLAYSEVFPRCVLHASQWERKDRLMFAAWSLLRGEDLEFSRAMLRASRE</sequence>
<protein>
    <submittedName>
        <fullName evidence="1">Uncharacterized protein</fullName>
    </submittedName>
</protein>
<organism evidence="1 2">
    <name type="scientific">Cupriavidus basilensis OR16</name>
    <dbReference type="NCBI Taxonomy" id="1127483"/>
    <lineage>
        <taxon>Bacteria</taxon>
        <taxon>Pseudomonadati</taxon>
        <taxon>Pseudomonadota</taxon>
        <taxon>Betaproteobacteria</taxon>
        <taxon>Burkholderiales</taxon>
        <taxon>Burkholderiaceae</taxon>
        <taxon>Cupriavidus</taxon>
    </lineage>
</organism>
<evidence type="ECO:0000313" key="1">
    <source>
        <dbReference type="EMBL" id="EHP41356.1"/>
    </source>
</evidence>
<dbReference type="Proteomes" id="UP000005808">
    <property type="component" value="Unassembled WGS sequence"/>
</dbReference>
<dbReference type="EMBL" id="AHJE01000050">
    <property type="protein sequence ID" value="EHP41356.1"/>
    <property type="molecule type" value="Genomic_DNA"/>
</dbReference>
<proteinExistence type="predicted"/>